<comment type="caution">
    <text evidence="1">The sequence shown here is derived from an EMBL/GenBank/DDBJ whole genome shotgun (WGS) entry which is preliminary data.</text>
</comment>
<reference evidence="1" key="1">
    <citation type="journal article" date="2021" name="New Phytol.">
        <title>Evolutionary innovations through gain and loss of genes in the ectomycorrhizal Boletales.</title>
        <authorList>
            <person name="Wu G."/>
            <person name="Miyauchi S."/>
            <person name="Morin E."/>
            <person name="Kuo A."/>
            <person name="Drula E."/>
            <person name="Varga T."/>
            <person name="Kohler A."/>
            <person name="Feng B."/>
            <person name="Cao Y."/>
            <person name="Lipzen A."/>
            <person name="Daum C."/>
            <person name="Hundley H."/>
            <person name="Pangilinan J."/>
            <person name="Johnson J."/>
            <person name="Barry K."/>
            <person name="LaButti K."/>
            <person name="Ng V."/>
            <person name="Ahrendt S."/>
            <person name="Min B."/>
            <person name="Choi I.G."/>
            <person name="Park H."/>
            <person name="Plett J.M."/>
            <person name="Magnuson J."/>
            <person name="Spatafora J.W."/>
            <person name="Nagy L.G."/>
            <person name="Henrissat B."/>
            <person name="Grigoriev I.V."/>
            <person name="Yang Z.L."/>
            <person name="Xu J."/>
            <person name="Martin F.M."/>
        </authorList>
    </citation>
    <scope>NUCLEOTIDE SEQUENCE</scope>
    <source>
        <strain evidence="1">ATCC 28755</strain>
    </source>
</reference>
<sequence length="238" mass="26991">MARRKKTTRPEKAGDRQRRATLRWLEKPGVKEAQRVKARDRAARNRALQKAVMKSLTSTSPSHSNSQDNSTNFQSPFPDGTSDVDGSRQTHSQSPKPPTTARHSAPMIPPDDFLGTLPSLRMEVREWQVDWGPGSAWSRNFDEDVRCVQEEGSHSTSQFFTNCENHIRRGRAILRGLRSLVQKPTGGSRSNITDCFIQVYDLSMEVLSELRFFELKLEEYAPAVSMKKASEVRHHSVI</sequence>
<keyword evidence="2" id="KW-1185">Reference proteome</keyword>
<protein>
    <submittedName>
        <fullName evidence="1">Uncharacterized protein</fullName>
    </submittedName>
</protein>
<evidence type="ECO:0000313" key="2">
    <source>
        <dbReference type="Proteomes" id="UP000790377"/>
    </source>
</evidence>
<proteinExistence type="predicted"/>
<name>A0ACB7ZTV4_9AGAM</name>
<dbReference type="EMBL" id="MU268774">
    <property type="protein sequence ID" value="KAH7903763.1"/>
    <property type="molecule type" value="Genomic_DNA"/>
</dbReference>
<organism evidence="1 2">
    <name type="scientific">Hygrophoropsis aurantiaca</name>
    <dbReference type="NCBI Taxonomy" id="72124"/>
    <lineage>
        <taxon>Eukaryota</taxon>
        <taxon>Fungi</taxon>
        <taxon>Dikarya</taxon>
        <taxon>Basidiomycota</taxon>
        <taxon>Agaricomycotina</taxon>
        <taxon>Agaricomycetes</taxon>
        <taxon>Agaricomycetidae</taxon>
        <taxon>Boletales</taxon>
        <taxon>Coniophorineae</taxon>
        <taxon>Hygrophoropsidaceae</taxon>
        <taxon>Hygrophoropsis</taxon>
    </lineage>
</organism>
<dbReference type="Proteomes" id="UP000790377">
    <property type="component" value="Unassembled WGS sequence"/>
</dbReference>
<accession>A0ACB7ZTV4</accession>
<gene>
    <name evidence="1" type="ORF">BJ138DRAFT_1120072</name>
</gene>
<evidence type="ECO:0000313" key="1">
    <source>
        <dbReference type="EMBL" id="KAH7903763.1"/>
    </source>
</evidence>